<sequence length="545" mass="61392">LCYEDQVTCVRTMRQVLVNTSYYWFGNFHNETCQGSSSMSCDNSEPIRLSLASRLFGLSDVHNKTELTALTRQVKLAFVTFNSPAGSIFACGHNFKIPEVANYIVDPLRTMSISSWSLQKVPQVAWDSPNNQTLYTVVIWDAGHYHLHGLYINCYQSSLISGTTIFNYSAPSNPYYISNPVVVLVIPQTVRLNQSSVTQAVEAITGRRQGRFVLSEFRDQFSQELSQRPSHINIITLEADPFSVQYYKDKFVVDNCALLISRLTPLHQVAKLSNLSMSWGDNSTESTDFNNTYLTSLALNLAVTYNTGDFRVEYCCTNYSITSGMFTANPFDESPVRSAVVRLRPRVTLSPINMKDANRYRSRVYTLFMVDVAPAVEAGQSNARYFTHWLITNIKNGDISSGDELSEYFGPNPIIPNAPRTYMFLLFHQPVERLNNSVIDHFCPNGRWICQIQLTPVLQAWNLTELVGVTWFRAVNDGFAKMRTYTVLKMMAMEEVCANVTGYPGSCHTSRPTDQTSTINNNACTIHTALQMMTATLVMVLLLAL</sequence>
<comment type="caution">
    <text evidence="1">The sequence shown here is derived from an EMBL/GenBank/DDBJ whole genome shotgun (WGS) entry which is preliminary data.</text>
</comment>
<feature type="non-terminal residue" evidence="1">
    <location>
        <position position="545"/>
    </location>
</feature>
<reference evidence="1" key="2">
    <citation type="submission" date="2023-04" db="EMBL/GenBank/DDBJ databases">
        <authorList>
            <person name="Bu L."/>
            <person name="Lu L."/>
            <person name="Laidemitt M.R."/>
            <person name="Zhang S.M."/>
            <person name="Mutuku M."/>
            <person name="Mkoji G."/>
            <person name="Steinauer M."/>
            <person name="Loker E.S."/>
        </authorList>
    </citation>
    <scope>NUCLEOTIDE SEQUENCE</scope>
    <source>
        <strain evidence="1">KasaAsao</strain>
        <tissue evidence="1">Whole Snail</tissue>
    </source>
</reference>
<organism evidence="1 2">
    <name type="scientific">Biomphalaria pfeifferi</name>
    <name type="common">Bloodfluke planorb</name>
    <name type="synonym">Freshwater snail</name>
    <dbReference type="NCBI Taxonomy" id="112525"/>
    <lineage>
        <taxon>Eukaryota</taxon>
        <taxon>Metazoa</taxon>
        <taxon>Spiralia</taxon>
        <taxon>Lophotrochozoa</taxon>
        <taxon>Mollusca</taxon>
        <taxon>Gastropoda</taxon>
        <taxon>Heterobranchia</taxon>
        <taxon>Euthyneura</taxon>
        <taxon>Panpulmonata</taxon>
        <taxon>Hygrophila</taxon>
        <taxon>Lymnaeoidea</taxon>
        <taxon>Planorbidae</taxon>
        <taxon>Biomphalaria</taxon>
    </lineage>
</organism>
<proteinExistence type="predicted"/>
<keyword evidence="2" id="KW-1185">Reference proteome</keyword>
<dbReference type="InterPro" id="IPR008914">
    <property type="entry name" value="PEBP"/>
</dbReference>
<dbReference type="InterPro" id="IPR036610">
    <property type="entry name" value="PEBP-like_sf"/>
</dbReference>
<protein>
    <submittedName>
        <fullName evidence="1">Phosphatidylethanolamine-binding-like protein</fullName>
    </submittedName>
</protein>
<dbReference type="InterPro" id="IPR035810">
    <property type="entry name" value="PEBP_euk"/>
</dbReference>
<dbReference type="SUPFAM" id="SSF49777">
    <property type="entry name" value="PEBP-like"/>
    <property type="match status" value="2"/>
</dbReference>
<dbReference type="PANTHER" id="PTHR11362:SF82">
    <property type="entry name" value="PHOSPHATIDYLETHANOLAMINE-BINDING PROTEIN 4"/>
    <property type="match status" value="1"/>
</dbReference>
<gene>
    <name evidence="1" type="ORF">Bpfe_015851</name>
</gene>
<dbReference type="Gene3D" id="3.90.280.10">
    <property type="entry name" value="PEBP-like"/>
    <property type="match status" value="2"/>
</dbReference>
<name>A0AAD8F995_BIOPF</name>
<reference evidence="1" key="1">
    <citation type="journal article" date="2023" name="PLoS Negl. Trop. Dis.">
        <title>A genome sequence for Biomphalaria pfeifferi, the major vector snail for the human-infecting parasite Schistosoma mansoni.</title>
        <authorList>
            <person name="Bu L."/>
            <person name="Lu L."/>
            <person name="Laidemitt M.R."/>
            <person name="Zhang S.M."/>
            <person name="Mutuku M."/>
            <person name="Mkoji G."/>
            <person name="Steinauer M."/>
            <person name="Loker E.S."/>
        </authorList>
    </citation>
    <scope>NUCLEOTIDE SEQUENCE</scope>
    <source>
        <strain evidence="1">KasaAsao</strain>
    </source>
</reference>
<dbReference type="PANTHER" id="PTHR11362">
    <property type="entry name" value="PHOSPHATIDYLETHANOLAMINE-BINDING PROTEIN"/>
    <property type="match status" value="1"/>
</dbReference>
<dbReference type="AlphaFoldDB" id="A0AAD8F995"/>
<dbReference type="EMBL" id="JASAOG010000075">
    <property type="protein sequence ID" value="KAK0054754.1"/>
    <property type="molecule type" value="Genomic_DNA"/>
</dbReference>
<evidence type="ECO:0000313" key="2">
    <source>
        <dbReference type="Proteomes" id="UP001233172"/>
    </source>
</evidence>
<dbReference type="Pfam" id="PF01161">
    <property type="entry name" value="PBP"/>
    <property type="match status" value="1"/>
</dbReference>
<evidence type="ECO:0000313" key="1">
    <source>
        <dbReference type="EMBL" id="KAK0054754.1"/>
    </source>
</evidence>
<dbReference type="Proteomes" id="UP001233172">
    <property type="component" value="Unassembled WGS sequence"/>
</dbReference>
<accession>A0AAD8F995</accession>